<name>A0A0B2W176_TOXCA</name>
<organism evidence="1 2">
    <name type="scientific">Toxocara canis</name>
    <name type="common">Canine roundworm</name>
    <dbReference type="NCBI Taxonomy" id="6265"/>
    <lineage>
        <taxon>Eukaryota</taxon>
        <taxon>Metazoa</taxon>
        <taxon>Ecdysozoa</taxon>
        <taxon>Nematoda</taxon>
        <taxon>Chromadorea</taxon>
        <taxon>Rhabditida</taxon>
        <taxon>Spirurina</taxon>
        <taxon>Ascaridomorpha</taxon>
        <taxon>Ascaridoidea</taxon>
        <taxon>Toxocaridae</taxon>
        <taxon>Toxocara</taxon>
    </lineage>
</organism>
<evidence type="ECO:0000313" key="2">
    <source>
        <dbReference type="Proteomes" id="UP000031036"/>
    </source>
</evidence>
<reference evidence="1 2" key="1">
    <citation type="submission" date="2014-11" db="EMBL/GenBank/DDBJ databases">
        <title>Genetic blueprint of the zoonotic pathogen Toxocara canis.</title>
        <authorList>
            <person name="Zhu X.-Q."/>
            <person name="Korhonen P.K."/>
            <person name="Cai H."/>
            <person name="Young N.D."/>
            <person name="Nejsum P."/>
            <person name="von Samson-Himmelstjerna G."/>
            <person name="Boag P.R."/>
            <person name="Tan P."/>
            <person name="Li Q."/>
            <person name="Min J."/>
            <person name="Yang Y."/>
            <person name="Wang X."/>
            <person name="Fang X."/>
            <person name="Hall R.S."/>
            <person name="Hofmann A."/>
            <person name="Sternberg P.W."/>
            <person name="Jex A.R."/>
            <person name="Gasser R.B."/>
        </authorList>
    </citation>
    <scope>NUCLEOTIDE SEQUENCE [LARGE SCALE GENOMIC DNA]</scope>
    <source>
        <strain evidence="1">PN_DK_2014</strain>
    </source>
</reference>
<dbReference type="EMBL" id="JPKZ01000338">
    <property type="protein sequence ID" value="KHN87723.1"/>
    <property type="molecule type" value="Genomic_DNA"/>
</dbReference>
<comment type="caution">
    <text evidence="1">The sequence shown here is derived from an EMBL/GenBank/DDBJ whole genome shotgun (WGS) entry which is preliminary data.</text>
</comment>
<proteinExistence type="predicted"/>
<accession>A0A0B2W176</accession>
<keyword evidence="2" id="KW-1185">Reference proteome</keyword>
<protein>
    <submittedName>
        <fullName evidence="1">Uncharacterized protein</fullName>
    </submittedName>
</protein>
<evidence type="ECO:0000313" key="1">
    <source>
        <dbReference type="EMBL" id="KHN87723.1"/>
    </source>
</evidence>
<sequence length="71" mass="7618">MPPACEHHELFNIKMPGRVRSSRSLAGSASNATEASVASGTNFYFKLLGKALLYLGGTKECLLEGNESNML</sequence>
<gene>
    <name evidence="1" type="ORF">Tcan_12207</name>
</gene>
<dbReference type="AlphaFoldDB" id="A0A0B2W176"/>
<dbReference type="Proteomes" id="UP000031036">
    <property type="component" value="Unassembled WGS sequence"/>
</dbReference>